<accession>A0A221VYE0</accession>
<evidence type="ECO:0000313" key="1">
    <source>
        <dbReference type="EMBL" id="ASO18562.1"/>
    </source>
</evidence>
<reference evidence="1 2" key="1">
    <citation type="submission" date="2017-07" db="EMBL/GenBank/DDBJ databases">
        <title>Complete genome sequence of Actinoalloteichus hoggarensis DSM 45943, type strain of Actinoalloteichus hoggarensis.</title>
        <authorList>
            <person name="Ruckert C."/>
            <person name="Nouioui I."/>
            <person name="Willmese J."/>
            <person name="van Wezel G."/>
            <person name="Klenk H.-P."/>
            <person name="Kalinowski J."/>
            <person name="Zotchev S.B."/>
        </authorList>
    </citation>
    <scope>NUCLEOTIDE SEQUENCE [LARGE SCALE GENOMIC DNA]</scope>
    <source>
        <strain evidence="1 2">DSM 45943</strain>
    </source>
</reference>
<protein>
    <submittedName>
        <fullName evidence="1">Uncharacterized protein</fullName>
    </submittedName>
</protein>
<evidence type="ECO:0000313" key="2">
    <source>
        <dbReference type="Proteomes" id="UP000204221"/>
    </source>
</evidence>
<keyword evidence="2" id="KW-1185">Reference proteome</keyword>
<dbReference type="KEGG" id="ahg:AHOG_04530"/>
<proteinExistence type="predicted"/>
<dbReference type="InterPro" id="IPR011200">
    <property type="entry name" value="UCP012608"/>
</dbReference>
<name>A0A221VYE0_9PSEU</name>
<dbReference type="AlphaFoldDB" id="A0A221VYE0"/>
<gene>
    <name evidence="1" type="ORF">AHOG_04530</name>
</gene>
<dbReference type="Pfam" id="PF10094">
    <property type="entry name" value="DUF2332"/>
    <property type="match status" value="1"/>
</dbReference>
<dbReference type="RefSeq" id="WP_093940227.1">
    <property type="nucleotide sequence ID" value="NZ_CP022521.1"/>
</dbReference>
<dbReference type="OrthoDB" id="8899077at2"/>
<organism evidence="1 2">
    <name type="scientific">Actinoalloteichus hoggarensis</name>
    <dbReference type="NCBI Taxonomy" id="1470176"/>
    <lineage>
        <taxon>Bacteria</taxon>
        <taxon>Bacillati</taxon>
        <taxon>Actinomycetota</taxon>
        <taxon>Actinomycetes</taxon>
        <taxon>Pseudonocardiales</taxon>
        <taxon>Pseudonocardiaceae</taxon>
        <taxon>Actinoalloteichus</taxon>
    </lineage>
</organism>
<dbReference type="EMBL" id="CP022521">
    <property type="protein sequence ID" value="ASO18562.1"/>
    <property type="molecule type" value="Genomic_DNA"/>
</dbReference>
<sequence length="371" mass="40087">MHGTELELVRRRLQDFAESEETAASPLYRHLAAHAAADPEVSSLLAAAAPGYAVPQLLLAAAHRLIQAEPWLTLSNYYPTLGGTFGVDQQTWGLFRDFLLERSERARRLITTRTVCDEEVGRAVLIYPALSLIAKQARAPLGLLEAGAGSGLLLNPHRYGYRYQGAGVGEVAAGPKKTSLVLSTALRTADGVSLPALPAKLAVAARVALDRVTMDLADPDDVAWMEACVWADQPDRLRRLELAVSIQRQSPPELVIGDPVEGLADAAARVPREVPLVIIQGRDLAGESAARRADYAGRLADLGASRPLWWVGVEPDFATLRAISPSLTPVDAQAPGVDHLLAVVRWRDRVPEATVLARTDAHGRRMDWGLI</sequence>
<dbReference type="Proteomes" id="UP000204221">
    <property type="component" value="Chromosome"/>
</dbReference>